<dbReference type="RefSeq" id="WP_011340252.1">
    <property type="nucleotide sequence ID" value="NC_007498.2"/>
</dbReference>
<dbReference type="SUPFAM" id="SSF51445">
    <property type="entry name" value="(Trans)glycosidases"/>
    <property type="match status" value="1"/>
</dbReference>
<dbReference type="STRING" id="338963.Pcar_0554"/>
<evidence type="ECO:0000256" key="9">
    <source>
        <dbReference type="ARBA" id="ARBA00031501"/>
    </source>
</evidence>
<evidence type="ECO:0000256" key="8">
    <source>
        <dbReference type="ARBA" id="ARBA00031423"/>
    </source>
</evidence>
<dbReference type="eggNOG" id="COG1640">
    <property type="taxonomic scope" value="Bacteria"/>
</dbReference>
<gene>
    <name evidence="11" type="primary">malQ</name>
    <name evidence="11" type="ordered locus">Pcar_0554</name>
</gene>
<protein>
    <recommendedName>
        <fullName evidence="4 10">4-alpha-glucanotransferase</fullName>
        <ecNumber evidence="3 10">2.4.1.25</ecNumber>
    </recommendedName>
    <alternativeName>
        <fullName evidence="8 10">Amylomaltase</fullName>
    </alternativeName>
    <alternativeName>
        <fullName evidence="9 10">Disproportionating enzyme</fullName>
    </alternativeName>
</protein>
<keyword evidence="12" id="KW-1185">Reference proteome</keyword>
<dbReference type="EMBL" id="CP000142">
    <property type="protein sequence ID" value="ABA87814.1"/>
    <property type="molecule type" value="Genomic_DNA"/>
</dbReference>
<evidence type="ECO:0000256" key="3">
    <source>
        <dbReference type="ARBA" id="ARBA00012560"/>
    </source>
</evidence>
<dbReference type="Pfam" id="PF02446">
    <property type="entry name" value="Glyco_hydro_77"/>
    <property type="match status" value="1"/>
</dbReference>
<evidence type="ECO:0000313" key="11">
    <source>
        <dbReference type="EMBL" id="ABA87814.1"/>
    </source>
</evidence>
<comment type="catalytic activity">
    <reaction evidence="1 10">
        <text>Transfers a segment of a (1-&gt;4)-alpha-D-glucan to a new position in an acceptor, which may be glucose or a (1-&gt;4)-alpha-D-glucan.</text>
        <dbReference type="EC" id="2.4.1.25"/>
    </reaction>
</comment>
<reference evidence="12" key="1">
    <citation type="submission" date="2005-10" db="EMBL/GenBank/DDBJ databases">
        <title>Complete sequence of Pelobacter carbinolicus DSM 2380.</title>
        <authorList>
            <person name="Copeland A."/>
            <person name="Lucas S."/>
            <person name="Lapidus A."/>
            <person name="Barry K."/>
            <person name="Detter J.C."/>
            <person name="Glavina T."/>
            <person name="Hammon N."/>
            <person name="Israni S."/>
            <person name="Pitluck S."/>
            <person name="Chertkov O."/>
            <person name="Schmutz J."/>
            <person name="Larimer F."/>
            <person name="Land M."/>
            <person name="Kyrpides N."/>
            <person name="Ivanova N."/>
            <person name="Richardson P."/>
        </authorList>
    </citation>
    <scope>NUCLEOTIDE SEQUENCE [LARGE SCALE GENOMIC DNA]</scope>
    <source>
        <strain evidence="12">DSM 2380 / NBRC 103641 / GraBd1</strain>
    </source>
</reference>
<keyword evidence="6 10" id="KW-0808">Transferase</keyword>
<dbReference type="PANTHER" id="PTHR32438:SF5">
    <property type="entry name" value="4-ALPHA-GLUCANOTRANSFERASE DPE1, CHLOROPLASTIC_AMYLOPLASTIC"/>
    <property type="match status" value="1"/>
</dbReference>
<dbReference type="NCBIfam" id="NF011079">
    <property type="entry name" value="PRK14508.1-2"/>
    <property type="match status" value="1"/>
</dbReference>
<dbReference type="GO" id="GO:0004134">
    <property type="term" value="F:4-alpha-glucanotransferase activity"/>
    <property type="evidence" value="ECO:0007669"/>
    <property type="project" value="UniProtKB-EC"/>
</dbReference>
<comment type="similarity">
    <text evidence="2 10">Belongs to the disproportionating enzyme family.</text>
</comment>
<name>Q3A733_SYNC1</name>
<evidence type="ECO:0000256" key="7">
    <source>
        <dbReference type="ARBA" id="ARBA00023277"/>
    </source>
</evidence>
<sequence>MTFKQRASGILLHPTSLPGPHGIGDLGNEAWRFVDFLAGAGQNIWQILPLGPAGYGHSPYSALSAFAGNPLLISLERLIEEGDLEPEDLTGVGLDEGTVHFGFVAPFKKRLLHKGAKRFREGATERRKTDFDDFCRVQAAWLEDFVLFCALRSKFNDMPWQQWPPPLRSRQPDALQQVRQELADALHVHRYEQFVFFEQWLALRNYANRRGVRILGDLPIFVALDSADVWAHPGLFHLDAQLQPTVIAGVPPDYFSATGQRWGNPLYRWETHQNDDFTWWQSRLNWNLQQCDLLRIDHFRGFVSCWAIPAGDKTAVNGQWWETPGEALFSALRHSHPHLPLVAEDLGVITPEVEHLRDRLDLPGMKILQFAFDSGPDNPYLPHNLPKHCVIYTGTHDNDTSLGWWQTANTEIRNETAAYLGHPITDMPWDLIHLAWASVAQLAICPLQDVLSLGGEARMNYPGRADANWSWRYLPGALTSELQQRLADLTRRFGRAPKRSG</sequence>
<dbReference type="PANTHER" id="PTHR32438">
    <property type="entry name" value="4-ALPHA-GLUCANOTRANSFERASE DPE1, CHLOROPLASTIC/AMYLOPLASTIC"/>
    <property type="match status" value="1"/>
</dbReference>
<keyword evidence="7 10" id="KW-0119">Carbohydrate metabolism</keyword>
<evidence type="ECO:0000256" key="5">
    <source>
        <dbReference type="ARBA" id="ARBA00022676"/>
    </source>
</evidence>
<dbReference type="Gene3D" id="3.20.20.80">
    <property type="entry name" value="Glycosidases"/>
    <property type="match status" value="1"/>
</dbReference>
<dbReference type="KEGG" id="pca:Pcar_0554"/>
<dbReference type="AlphaFoldDB" id="Q3A733"/>
<dbReference type="GO" id="GO:0005975">
    <property type="term" value="P:carbohydrate metabolic process"/>
    <property type="evidence" value="ECO:0007669"/>
    <property type="project" value="InterPro"/>
</dbReference>
<dbReference type="OrthoDB" id="9761577at2"/>
<evidence type="ECO:0000256" key="1">
    <source>
        <dbReference type="ARBA" id="ARBA00000439"/>
    </source>
</evidence>
<reference evidence="11 12" key="2">
    <citation type="journal article" date="2012" name="BMC Genomics">
        <title>The genome of Pelobacter carbinolicus reveals surprising metabolic capabilities and physiological features.</title>
        <authorList>
            <person name="Aklujkar M."/>
            <person name="Haveman S.A."/>
            <person name="Didonato R.Jr."/>
            <person name="Chertkov O."/>
            <person name="Han C.S."/>
            <person name="Land M.L."/>
            <person name="Brown P."/>
            <person name="Lovley D.R."/>
        </authorList>
    </citation>
    <scope>NUCLEOTIDE SEQUENCE [LARGE SCALE GENOMIC DNA]</scope>
    <source>
        <strain evidence="12">DSM 2380 / NBRC 103641 / GraBd1</strain>
    </source>
</reference>
<dbReference type="NCBIfam" id="TIGR00217">
    <property type="entry name" value="malQ"/>
    <property type="match status" value="1"/>
</dbReference>
<accession>Q3A733</accession>
<dbReference type="Proteomes" id="UP000002534">
    <property type="component" value="Chromosome"/>
</dbReference>
<dbReference type="HOGENOM" id="CLU_014132_1_0_7"/>
<organism evidence="11 12">
    <name type="scientific">Syntrophotalea carbinolica (strain DSM 2380 / NBRC 103641 / GraBd1)</name>
    <name type="common">Pelobacter carbinolicus</name>
    <dbReference type="NCBI Taxonomy" id="338963"/>
    <lineage>
        <taxon>Bacteria</taxon>
        <taxon>Pseudomonadati</taxon>
        <taxon>Thermodesulfobacteriota</taxon>
        <taxon>Desulfuromonadia</taxon>
        <taxon>Desulfuromonadales</taxon>
        <taxon>Syntrophotaleaceae</taxon>
        <taxon>Syntrophotalea</taxon>
    </lineage>
</organism>
<dbReference type="InterPro" id="IPR017853">
    <property type="entry name" value="GH"/>
</dbReference>
<evidence type="ECO:0000256" key="4">
    <source>
        <dbReference type="ARBA" id="ARBA00020295"/>
    </source>
</evidence>
<dbReference type="NCBIfam" id="NF011080">
    <property type="entry name" value="PRK14508.1-3"/>
    <property type="match status" value="1"/>
</dbReference>
<proteinExistence type="inferred from homology"/>
<evidence type="ECO:0000256" key="2">
    <source>
        <dbReference type="ARBA" id="ARBA00005684"/>
    </source>
</evidence>
<evidence type="ECO:0000313" key="12">
    <source>
        <dbReference type="Proteomes" id="UP000002534"/>
    </source>
</evidence>
<dbReference type="EC" id="2.4.1.25" evidence="3 10"/>
<evidence type="ECO:0000256" key="6">
    <source>
        <dbReference type="ARBA" id="ARBA00022679"/>
    </source>
</evidence>
<evidence type="ECO:0000256" key="10">
    <source>
        <dbReference type="RuleBase" id="RU361207"/>
    </source>
</evidence>
<keyword evidence="5 10" id="KW-0328">Glycosyltransferase</keyword>
<dbReference type="CAZy" id="GH77">
    <property type="family name" value="Glycoside Hydrolase Family 77"/>
</dbReference>
<dbReference type="InterPro" id="IPR003385">
    <property type="entry name" value="Glyco_hydro_77"/>
</dbReference>